<evidence type="ECO:0000259" key="1">
    <source>
        <dbReference type="Pfam" id="PF13622"/>
    </source>
</evidence>
<dbReference type="Pfam" id="PF13622">
    <property type="entry name" value="4HBT_3"/>
    <property type="match status" value="1"/>
</dbReference>
<dbReference type="EMBL" id="FZPH01000014">
    <property type="protein sequence ID" value="SNT62660.1"/>
    <property type="molecule type" value="Genomic_DNA"/>
</dbReference>
<dbReference type="OrthoDB" id="1413770at2"/>
<dbReference type="Gene3D" id="2.40.160.210">
    <property type="entry name" value="Acyl-CoA thioesterase, double hotdog domain"/>
    <property type="match status" value="1"/>
</dbReference>
<dbReference type="InterPro" id="IPR042171">
    <property type="entry name" value="Acyl-CoA_hotdog"/>
</dbReference>
<gene>
    <name evidence="3" type="ORF">SAMN05421812_114144</name>
</gene>
<dbReference type="AlphaFoldDB" id="A0A239P6K6"/>
<dbReference type="Pfam" id="PF20789">
    <property type="entry name" value="4HBT_3C"/>
    <property type="match status" value="1"/>
</dbReference>
<sequence>MEDAFYWPTGDPSRFESTALTQGPWGAGLQHAGPPSALLARAVEALPSTLSGEPHLARLTVDILGAVPVEELTVTASVVRPGRSVELVEASAAAGGRTVLTARGWRIRRTPLDLPRQAQPRTEPAPMRPAAASIFGDPAWQTGYLGAVEWRFISGHFEKPGPALVWARPRVPLVAGEPMSPMQRLVAVADSGNGLSRVLDMATWWFINTDLTLHLHRPPVGEWICVRARTTLSEGGTGLATTLLYDDRGAVGQGAQALLVGPRP</sequence>
<evidence type="ECO:0000313" key="3">
    <source>
        <dbReference type="EMBL" id="SNT62660.1"/>
    </source>
</evidence>
<feature type="domain" description="Acyl-CoA thioesterase-like N-terminal HotDog" evidence="1">
    <location>
        <begin position="22"/>
        <end position="106"/>
    </location>
</feature>
<name>A0A239P6K6_9ACTN</name>
<organism evidence="3 4">
    <name type="scientific">Asanoa hainanensis</name>
    <dbReference type="NCBI Taxonomy" id="560556"/>
    <lineage>
        <taxon>Bacteria</taxon>
        <taxon>Bacillati</taxon>
        <taxon>Actinomycetota</taxon>
        <taxon>Actinomycetes</taxon>
        <taxon>Micromonosporales</taxon>
        <taxon>Micromonosporaceae</taxon>
        <taxon>Asanoa</taxon>
    </lineage>
</organism>
<proteinExistence type="predicted"/>
<protein>
    <submittedName>
        <fullName evidence="3">Thioesterase-like superfamily protein</fullName>
    </submittedName>
</protein>
<reference evidence="3 4" key="1">
    <citation type="submission" date="2017-06" db="EMBL/GenBank/DDBJ databases">
        <authorList>
            <person name="Kim H.J."/>
            <person name="Triplett B.A."/>
        </authorList>
    </citation>
    <scope>NUCLEOTIDE SEQUENCE [LARGE SCALE GENOMIC DNA]</scope>
    <source>
        <strain evidence="3 4">CGMCC 4.5593</strain>
    </source>
</reference>
<dbReference type="InterPro" id="IPR049450">
    <property type="entry name" value="ACOT8-like_C"/>
</dbReference>
<dbReference type="Proteomes" id="UP000198362">
    <property type="component" value="Unassembled WGS sequence"/>
</dbReference>
<feature type="domain" description="Acyl-CoA thioesterase-like C-terminal" evidence="2">
    <location>
        <begin position="137"/>
        <end position="260"/>
    </location>
</feature>
<dbReference type="RefSeq" id="WP_089253852.1">
    <property type="nucleotide sequence ID" value="NZ_FZPH01000014.1"/>
</dbReference>
<dbReference type="InterPro" id="IPR029069">
    <property type="entry name" value="HotDog_dom_sf"/>
</dbReference>
<dbReference type="InterPro" id="IPR049449">
    <property type="entry name" value="TesB_ACOT8-like_N"/>
</dbReference>
<evidence type="ECO:0000313" key="4">
    <source>
        <dbReference type="Proteomes" id="UP000198362"/>
    </source>
</evidence>
<accession>A0A239P6K6</accession>
<keyword evidence="4" id="KW-1185">Reference proteome</keyword>
<dbReference type="SUPFAM" id="SSF54637">
    <property type="entry name" value="Thioesterase/thiol ester dehydrase-isomerase"/>
    <property type="match status" value="2"/>
</dbReference>
<evidence type="ECO:0000259" key="2">
    <source>
        <dbReference type="Pfam" id="PF20789"/>
    </source>
</evidence>